<accession>A0A1Y3BRJ8</accession>
<protein>
    <submittedName>
        <fullName evidence="2">Uncharacterized protein</fullName>
    </submittedName>
</protein>
<feature type="region of interest" description="Disordered" evidence="1">
    <location>
        <begin position="1"/>
        <end position="21"/>
    </location>
</feature>
<feature type="non-terminal residue" evidence="2">
    <location>
        <position position="1"/>
    </location>
</feature>
<keyword evidence="3" id="KW-1185">Reference proteome</keyword>
<reference evidence="2 3" key="1">
    <citation type="submission" date="2017-03" db="EMBL/GenBank/DDBJ databases">
        <title>Genome Survey of Euroglyphus maynei.</title>
        <authorList>
            <person name="Arlian L.G."/>
            <person name="Morgan M.S."/>
            <person name="Rider S.D."/>
        </authorList>
    </citation>
    <scope>NUCLEOTIDE SEQUENCE [LARGE SCALE GENOMIC DNA]</scope>
    <source>
        <strain evidence="2">Arlian Lab</strain>
        <tissue evidence="2">Whole body</tissue>
    </source>
</reference>
<sequence>VYSLTGRSIPKEISEQNQKNLPKFNEHNRIGLANEMSSNSNAQLQFNPETSTTTNTTLFVEQAAFEVNNCESNEGRNSSRNSNYSLPLSFDSNDSSTLSSSINSLDNHQMMVNGKANNKKAIGAIKKRAVFWEKRIEASQISDTQVPDKFPTMDD</sequence>
<dbReference type="AlphaFoldDB" id="A0A1Y3BRJ8"/>
<evidence type="ECO:0000313" key="2">
    <source>
        <dbReference type="EMBL" id="OTF82423.1"/>
    </source>
</evidence>
<feature type="region of interest" description="Disordered" evidence="1">
    <location>
        <begin position="70"/>
        <end position="102"/>
    </location>
</feature>
<organism evidence="2 3">
    <name type="scientific">Euroglyphus maynei</name>
    <name type="common">Mayne's house dust mite</name>
    <dbReference type="NCBI Taxonomy" id="6958"/>
    <lineage>
        <taxon>Eukaryota</taxon>
        <taxon>Metazoa</taxon>
        <taxon>Ecdysozoa</taxon>
        <taxon>Arthropoda</taxon>
        <taxon>Chelicerata</taxon>
        <taxon>Arachnida</taxon>
        <taxon>Acari</taxon>
        <taxon>Acariformes</taxon>
        <taxon>Sarcoptiformes</taxon>
        <taxon>Astigmata</taxon>
        <taxon>Psoroptidia</taxon>
        <taxon>Analgoidea</taxon>
        <taxon>Pyroglyphidae</taxon>
        <taxon>Pyroglyphinae</taxon>
        <taxon>Euroglyphus</taxon>
    </lineage>
</organism>
<dbReference type="EMBL" id="MUJZ01008515">
    <property type="protein sequence ID" value="OTF82423.1"/>
    <property type="molecule type" value="Genomic_DNA"/>
</dbReference>
<proteinExistence type="predicted"/>
<comment type="caution">
    <text evidence="2">The sequence shown here is derived from an EMBL/GenBank/DDBJ whole genome shotgun (WGS) entry which is preliminary data.</text>
</comment>
<dbReference type="Proteomes" id="UP000194236">
    <property type="component" value="Unassembled WGS sequence"/>
</dbReference>
<gene>
    <name evidence="2" type="ORF">BLA29_012093</name>
</gene>
<evidence type="ECO:0000256" key="1">
    <source>
        <dbReference type="SAM" id="MobiDB-lite"/>
    </source>
</evidence>
<name>A0A1Y3BRJ8_EURMA</name>
<evidence type="ECO:0000313" key="3">
    <source>
        <dbReference type="Proteomes" id="UP000194236"/>
    </source>
</evidence>